<comment type="subcellular location">
    <subcellularLocation>
        <location evidence="1">Bacterial flagellum</location>
    </subcellularLocation>
</comment>
<dbReference type="NCBIfam" id="NF005955">
    <property type="entry name" value="PRK08032.1"/>
    <property type="match status" value="1"/>
</dbReference>
<organism evidence="11">
    <name type="scientific">Bracon brevicornis</name>
    <dbReference type="NCBI Taxonomy" id="1563983"/>
    <lineage>
        <taxon>Eukaryota</taxon>
        <taxon>Metazoa</taxon>
        <taxon>Ecdysozoa</taxon>
        <taxon>Arthropoda</taxon>
        <taxon>Hexapoda</taxon>
        <taxon>Insecta</taxon>
        <taxon>Pterygota</taxon>
        <taxon>Neoptera</taxon>
        <taxon>Endopterygota</taxon>
        <taxon>Hymenoptera</taxon>
        <taxon>Apocrita</taxon>
        <taxon>Ichneumonoidea</taxon>
        <taxon>Braconidae</taxon>
        <taxon>Braconinae</taxon>
        <taxon>Bracon</taxon>
    </lineage>
</organism>
<dbReference type="InterPro" id="IPR003481">
    <property type="entry name" value="FliD_N"/>
</dbReference>
<proteinExistence type="inferred from homology"/>
<evidence type="ECO:0000256" key="6">
    <source>
        <dbReference type="ARBA" id="ARBA00033074"/>
    </source>
</evidence>
<dbReference type="Pfam" id="PF07195">
    <property type="entry name" value="FliD_C"/>
    <property type="match status" value="1"/>
</dbReference>
<dbReference type="InterPro" id="IPR010809">
    <property type="entry name" value="FliD_C"/>
</dbReference>
<comment type="similarity">
    <text evidence="2">Belongs to the FliD family.</text>
</comment>
<dbReference type="InterPro" id="IPR040026">
    <property type="entry name" value="FliD"/>
</dbReference>
<evidence type="ECO:0000256" key="2">
    <source>
        <dbReference type="ARBA" id="ARBA00009764"/>
    </source>
</evidence>
<evidence type="ECO:0000259" key="9">
    <source>
        <dbReference type="Pfam" id="PF02465"/>
    </source>
</evidence>
<evidence type="ECO:0000313" key="11">
    <source>
        <dbReference type="EMBL" id="CAD1561971.1"/>
    </source>
</evidence>
<evidence type="ECO:0000256" key="1">
    <source>
        <dbReference type="ARBA" id="ARBA00004365"/>
    </source>
</evidence>
<dbReference type="Pfam" id="PF02465">
    <property type="entry name" value="FliD_N"/>
    <property type="match status" value="1"/>
</dbReference>
<dbReference type="PANTHER" id="PTHR30288:SF0">
    <property type="entry name" value="FLAGELLAR HOOK-ASSOCIATED PROTEIN 2"/>
    <property type="match status" value="1"/>
</dbReference>
<sequence length="480" mass="50871">MTSISFTGSNSGMSGILSKLTTNEQTRLTPVKAQQTLYKNRGKAFDTLKSALEKLNTAAEALTKASSINKTSVSSTNTAFTATTDSKATNGNYIVEVKTLATVQSLISGEFASNTAKQGSATENNTRTLTISQPGQDKQLEIKLTDDQTSLVGIRDAINKANGNVGASIIKVDDDTYYLSITAKNTGTDAKMTISVTGDDTLNSKLNYTSDTGAGSGAMTQQTAAQNASIKLNGMTIGRQSNTISDAIDGVTLTLKSQTATNSSETLSIASDIEPMKTAVQNYVDAYNALQTTIGTLTKYTKLDPGSHAQSTSNGVLLGNSTVRGIQTSLKIQISSAQSGMDISTLNEMGVKQNHKTGMLEIDSDKLTTALTDNSSQVSDFFVGDGKTTGYATQVTNYLDNVLDSSRGAIQTAKDSIAATLKTINKAYDRTQQSIEDTIARYKAQFAQLDKLISKMNSNNDSLTTRLAALNKKVVNGESH</sequence>
<evidence type="ECO:0000256" key="4">
    <source>
        <dbReference type="ARBA" id="ARBA00023054"/>
    </source>
</evidence>
<keyword evidence="4 8" id="KW-0175">Coiled coil</keyword>
<name>A0A6V7KG01_9HYME</name>
<dbReference type="GO" id="GO:0007155">
    <property type="term" value="P:cell adhesion"/>
    <property type="evidence" value="ECO:0007669"/>
    <property type="project" value="InterPro"/>
</dbReference>
<evidence type="ECO:0000259" key="10">
    <source>
        <dbReference type="Pfam" id="PF07195"/>
    </source>
</evidence>
<evidence type="ECO:0000256" key="3">
    <source>
        <dbReference type="ARBA" id="ARBA00011255"/>
    </source>
</evidence>
<comment type="subunit">
    <text evidence="3">Homopentamer.</text>
</comment>
<feature type="coiled-coil region" evidence="8">
    <location>
        <begin position="439"/>
        <end position="473"/>
    </location>
</feature>
<feature type="domain" description="Flagellar hook-associated protein 2 C-terminal" evidence="10">
    <location>
        <begin position="225"/>
        <end position="458"/>
    </location>
</feature>
<accession>A0A6V7KG01</accession>
<gene>
    <name evidence="11" type="ORF">BBRV_LOCUS76042</name>
</gene>
<reference evidence="11" key="1">
    <citation type="submission" date="2020-07" db="EMBL/GenBank/DDBJ databases">
        <authorList>
            <person name="Ferguson B K."/>
        </authorList>
    </citation>
    <scope>NUCLEOTIDE SEQUENCE</scope>
    <source>
        <strain evidence="11">L06</strain>
    </source>
</reference>
<keyword evidence="5" id="KW-0975">Bacterial flagellum</keyword>
<evidence type="ECO:0000256" key="5">
    <source>
        <dbReference type="ARBA" id="ARBA00023143"/>
    </source>
</evidence>
<feature type="domain" description="Flagellar hook-associated protein 2 N-terminal" evidence="9">
    <location>
        <begin position="13"/>
        <end position="104"/>
    </location>
</feature>
<evidence type="ECO:0000256" key="7">
    <source>
        <dbReference type="ARBA" id="ARBA00033192"/>
    </source>
</evidence>
<dbReference type="AlphaFoldDB" id="A0A6V7KG01"/>
<dbReference type="PANTHER" id="PTHR30288">
    <property type="entry name" value="FLAGELLAR CAP/ASSEMBLY PROTEIN FLID"/>
    <property type="match status" value="1"/>
</dbReference>
<evidence type="ECO:0000256" key="8">
    <source>
        <dbReference type="SAM" id="Coils"/>
    </source>
</evidence>
<dbReference type="EMBL" id="CADCXW020000070">
    <property type="protein sequence ID" value="CAD1561971.1"/>
    <property type="molecule type" value="Genomic_DNA"/>
</dbReference>
<protein>
    <recommendedName>
        <fullName evidence="7">Filament cap protein</fullName>
    </recommendedName>
    <alternativeName>
        <fullName evidence="6">Flagellar cap protein</fullName>
    </alternativeName>
</protein>